<dbReference type="AlphaFoldDB" id="A0A1Z1WHA1"/>
<feature type="transmembrane region" description="Helical" evidence="9">
    <location>
        <begin position="406"/>
        <end position="429"/>
    </location>
</feature>
<dbReference type="RefSeq" id="WP_087885508.1">
    <property type="nucleotide sequence ID" value="NZ_CP021748.1"/>
</dbReference>
<keyword evidence="9" id="KW-0812">Transmembrane</keyword>
<keyword evidence="12" id="KW-1185">Reference proteome</keyword>
<dbReference type="Pfam" id="PF00069">
    <property type="entry name" value="Pkinase"/>
    <property type="match status" value="1"/>
</dbReference>
<feature type="compositionally biased region" description="Polar residues" evidence="8">
    <location>
        <begin position="460"/>
        <end position="476"/>
    </location>
</feature>
<dbReference type="InterPro" id="IPR011009">
    <property type="entry name" value="Kinase-like_dom_sf"/>
</dbReference>
<keyword evidence="6 7" id="KW-0067">ATP-binding</keyword>
<keyword evidence="2 11" id="KW-0723">Serine/threonine-protein kinase</keyword>
<evidence type="ECO:0000256" key="5">
    <source>
        <dbReference type="ARBA" id="ARBA00022777"/>
    </source>
</evidence>
<evidence type="ECO:0000256" key="4">
    <source>
        <dbReference type="ARBA" id="ARBA00022741"/>
    </source>
</evidence>
<feature type="region of interest" description="Disordered" evidence="8">
    <location>
        <begin position="433"/>
        <end position="486"/>
    </location>
</feature>
<dbReference type="eggNOG" id="COG0515">
    <property type="taxonomic scope" value="Bacteria"/>
</dbReference>
<dbReference type="EC" id="2.7.11.1" evidence="1"/>
<dbReference type="KEGG" id="salf:SMD44_05296"/>
<dbReference type="SMART" id="SM00220">
    <property type="entry name" value="S_TKc"/>
    <property type="match status" value="1"/>
</dbReference>
<feature type="compositionally biased region" description="Low complexity" evidence="8">
    <location>
        <begin position="342"/>
        <end position="369"/>
    </location>
</feature>
<feature type="binding site" evidence="7">
    <location>
        <position position="44"/>
    </location>
    <ligand>
        <name>ATP</name>
        <dbReference type="ChEBI" id="CHEBI:30616"/>
    </ligand>
</feature>
<dbReference type="GO" id="GO:0005524">
    <property type="term" value="F:ATP binding"/>
    <property type="evidence" value="ECO:0007669"/>
    <property type="project" value="UniProtKB-UniRule"/>
</dbReference>
<feature type="compositionally biased region" description="Basic and acidic residues" evidence="8">
    <location>
        <begin position="308"/>
        <end position="333"/>
    </location>
</feature>
<dbReference type="Gene3D" id="1.10.510.10">
    <property type="entry name" value="Transferase(Phosphotransferase) domain 1"/>
    <property type="match status" value="1"/>
</dbReference>
<dbReference type="InterPro" id="IPR008271">
    <property type="entry name" value="Ser/Thr_kinase_AS"/>
</dbReference>
<name>A0A1Z1WHA1_9ACTN</name>
<protein>
    <recommendedName>
        <fullName evidence="1">non-specific serine/threonine protein kinase</fullName>
        <ecNumber evidence="1">2.7.11.1</ecNumber>
    </recommendedName>
</protein>
<evidence type="ECO:0000256" key="8">
    <source>
        <dbReference type="SAM" id="MobiDB-lite"/>
    </source>
</evidence>
<evidence type="ECO:0000313" key="11">
    <source>
        <dbReference type="EMBL" id="ARX85827.1"/>
    </source>
</evidence>
<dbReference type="GO" id="GO:0004674">
    <property type="term" value="F:protein serine/threonine kinase activity"/>
    <property type="evidence" value="ECO:0007669"/>
    <property type="project" value="UniProtKB-KW"/>
</dbReference>
<evidence type="ECO:0000256" key="3">
    <source>
        <dbReference type="ARBA" id="ARBA00022679"/>
    </source>
</evidence>
<reference evidence="11 12" key="1">
    <citation type="submission" date="2017-05" db="EMBL/GenBank/DDBJ databases">
        <title>Streptomyces alboflavus Genome sequencing and assembly.</title>
        <authorList>
            <person name="Wang Y."/>
            <person name="Du B."/>
            <person name="Ding Y."/>
            <person name="Liu H."/>
            <person name="Hou Q."/>
            <person name="Liu K."/>
            <person name="Wang C."/>
            <person name="Yao L."/>
        </authorList>
    </citation>
    <scope>NUCLEOTIDE SEQUENCE [LARGE SCALE GENOMIC DNA]</scope>
    <source>
        <strain evidence="11 12">MDJK44</strain>
    </source>
</reference>
<evidence type="ECO:0000256" key="9">
    <source>
        <dbReference type="SAM" id="Phobius"/>
    </source>
</evidence>
<dbReference type="PANTHER" id="PTHR43289:SF6">
    <property type="entry name" value="SERINE_THREONINE-PROTEIN KINASE NEKL-3"/>
    <property type="match status" value="1"/>
</dbReference>
<dbReference type="PROSITE" id="PS00107">
    <property type="entry name" value="PROTEIN_KINASE_ATP"/>
    <property type="match status" value="1"/>
</dbReference>
<feature type="domain" description="Protein kinase" evidence="10">
    <location>
        <begin position="15"/>
        <end position="274"/>
    </location>
</feature>
<evidence type="ECO:0000256" key="1">
    <source>
        <dbReference type="ARBA" id="ARBA00012513"/>
    </source>
</evidence>
<gene>
    <name evidence="11" type="ORF">SMD44_05296</name>
</gene>
<accession>A0A1Z1WHA1</accession>
<dbReference type="PROSITE" id="PS00108">
    <property type="entry name" value="PROTEIN_KINASE_ST"/>
    <property type="match status" value="1"/>
</dbReference>
<keyword evidence="5 11" id="KW-0418">Kinase</keyword>
<dbReference type="STRING" id="67267.GCA_000716675_05405"/>
<sequence>MGSLGDSTRVIAGRYRLEVRVGQGGMGVVWRATDQLLGRRVAVKEIPLDETLSAEEAARQRERTLREARAVAQLRHPHIIVVHDVVVHDERPYLVMELIEGPTLALRIGRSGPLGPQAAARIGLDLLGALGVAHAAGVLHRDLKPANVLLEEATGRVVLTDFGIAQVSGATTLTENGSFVGSPEYTAPERMSGERTGPASDLWSLGALLVAVVTGESPFRRDSIGGVLHAVVFDEIRPPPAAEPIAPLVLGLLERDPERRLDAVGAERLLRAYVDTGVMPGLPGAGDGARRPVLASARGRLSGRARGRVPERAPGRLSGRVEGRSEGRAEGRSRGSGRSRRTWGSGRSWRSGRAGPPSGRRPLLSLLPGRHPPRNPRTQPPPARPEHLDEPTAPLSAPARRRQNRIMLIAAALVAAVAGGAVSAATLLLGQDADGDGGRNTPPSSASPDTPKDSGGPRPTATSTVTKTPDTVSPSTPDAPMGYRLAKDPRGFALAVPQGYTRRTDGPHTFYVSPGGAVRIGIEAADPVPGGPLAAQRRAAAEGPRDHPGYRDAEVTATTRNGRPAALWQYTRDGSGGEAGARRTYDLCWQEGGRRYDVWVSAPTGRAREGRRHFDTAVDTFVRR</sequence>
<dbReference type="Proteomes" id="UP000195880">
    <property type="component" value="Chromosome"/>
</dbReference>
<keyword evidence="3" id="KW-0808">Transferase</keyword>
<dbReference type="InterPro" id="IPR000719">
    <property type="entry name" value="Prot_kinase_dom"/>
</dbReference>
<dbReference type="InterPro" id="IPR017441">
    <property type="entry name" value="Protein_kinase_ATP_BS"/>
</dbReference>
<organism evidence="11 12">
    <name type="scientific">Streptomyces alboflavus</name>
    <dbReference type="NCBI Taxonomy" id="67267"/>
    <lineage>
        <taxon>Bacteria</taxon>
        <taxon>Bacillati</taxon>
        <taxon>Actinomycetota</taxon>
        <taxon>Actinomycetes</taxon>
        <taxon>Kitasatosporales</taxon>
        <taxon>Streptomycetaceae</taxon>
        <taxon>Streptomyces</taxon>
    </lineage>
</organism>
<evidence type="ECO:0000256" key="6">
    <source>
        <dbReference type="ARBA" id="ARBA00022840"/>
    </source>
</evidence>
<keyword evidence="4 7" id="KW-0547">Nucleotide-binding</keyword>
<evidence type="ECO:0000256" key="2">
    <source>
        <dbReference type="ARBA" id="ARBA00022527"/>
    </source>
</evidence>
<feature type="region of interest" description="Disordered" evidence="8">
    <location>
        <begin position="298"/>
        <end position="397"/>
    </location>
</feature>
<dbReference type="CDD" id="cd14014">
    <property type="entry name" value="STKc_PknB_like"/>
    <property type="match status" value="1"/>
</dbReference>
<dbReference type="SUPFAM" id="SSF56112">
    <property type="entry name" value="Protein kinase-like (PK-like)"/>
    <property type="match status" value="1"/>
</dbReference>
<evidence type="ECO:0000256" key="7">
    <source>
        <dbReference type="PROSITE-ProRule" id="PRU10141"/>
    </source>
</evidence>
<dbReference type="PROSITE" id="PS50011">
    <property type="entry name" value="PROTEIN_KINASE_DOM"/>
    <property type="match status" value="1"/>
</dbReference>
<evidence type="ECO:0000313" key="12">
    <source>
        <dbReference type="Proteomes" id="UP000195880"/>
    </source>
</evidence>
<dbReference type="Gene3D" id="3.30.200.20">
    <property type="entry name" value="Phosphorylase Kinase, domain 1"/>
    <property type="match status" value="1"/>
</dbReference>
<proteinExistence type="predicted"/>
<dbReference type="PANTHER" id="PTHR43289">
    <property type="entry name" value="MITOGEN-ACTIVATED PROTEIN KINASE KINASE KINASE 20-RELATED"/>
    <property type="match status" value="1"/>
</dbReference>
<dbReference type="EMBL" id="CP021748">
    <property type="protein sequence ID" value="ARX85827.1"/>
    <property type="molecule type" value="Genomic_DNA"/>
</dbReference>
<evidence type="ECO:0000259" key="10">
    <source>
        <dbReference type="PROSITE" id="PS50011"/>
    </source>
</evidence>
<keyword evidence="9" id="KW-1133">Transmembrane helix</keyword>
<keyword evidence="9" id="KW-0472">Membrane</keyword>
<dbReference type="OrthoDB" id="9762169at2"/>